<sequence length="161" mass="17273">MRVSVEGRPWVAFAVAAYAFYVLVLLRSLADRVDPGWPEALWLHPVAVVVVPFAFAAVAQGAWRVVVEGRSWSTPRRRGGLAGALAVMATTGGYGAFREFVENLDRSLGTLGSEVLVFSVIGTLWPLIPVYGTALLLVGVVPGYAFGRAVERSDDGPRAED</sequence>
<keyword evidence="1" id="KW-0472">Membrane</keyword>
<dbReference type="Proteomes" id="UP001596395">
    <property type="component" value="Unassembled WGS sequence"/>
</dbReference>
<dbReference type="RefSeq" id="WP_336350882.1">
    <property type="nucleotide sequence ID" value="NZ_JAZAQL010000002.1"/>
</dbReference>
<proteinExistence type="predicted"/>
<comment type="caution">
    <text evidence="2">The sequence shown here is derived from an EMBL/GenBank/DDBJ whole genome shotgun (WGS) entry which is preliminary data.</text>
</comment>
<keyword evidence="3" id="KW-1185">Reference proteome</keyword>
<feature type="transmembrane region" description="Helical" evidence="1">
    <location>
        <begin position="117"/>
        <end position="146"/>
    </location>
</feature>
<feature type="transmembrane region" description="Helical" evidence="1">
    <location>
        <begin position="79"/>
        <end position="97"/>
    </location>
</feature>
<organism evidence="2 3">
    <name type="scientific">Halorubellus litoreus</name>
    <dbReference type="NCBI Taxonomy" id="755308"/>
    <lineage>
        <taxon>Archaea</taxon>
        <taxon>Methanobacteriati</taxon>
        <taxon>Methanobacteriota</taxon>
        <taxon>Stenosarchaea group</taxon>
        <taxon>Halobacteria</taxon>
        <taxon>Halobacteriales</taxon>
        <taxon>Halorubellaceae</taxon>
        <taxon>Halorubellus</taxon>
    </lineage>
</organism>
<protein>
    <submittedName>
        <fullName evidence="2">Uncharacterized protein</fullName>
    </submittedName>
</protein>
<keyword evidence="1" id="KW-0812">Transmembrane</keyword>
<evidence type="ECO:0000313" key="2">
    <source>
        <dbReference type="EMBL" id="MFC6953934.1"/>
    </source>
</evidence>
<feature type="transmembrane region" description="Helical" evidence="1">
    <location>
        <begin position="12"/>
        <end position="30"/>
    </location>
</feature>
<feature type="transmembrane region" description="Helical" evidence="1">
    <location>
        <begin position="42"/>
        <end position="67"/>
    </location>
</feature>
<reference evidence="2 3" key="1">
    <citation type="journal article" date="2019" name="Int. J. Syst. Evol. Microbiol.">
        <title>The Global Catalogue of Microorganisms (GCM) 10K type strain sequencing project: providing services to taxonomists for standard genome sequencing and annotation.</title>
        <authorList>
            <consortium name="The Broad Institute Genomics Platform"/>
            <consortium name="The Broad Institute Genome Sequencing Center for Infectious Disease"/>
            <person name="Wu L."/>
            <person name="Ma J."/>
        </authorList>
    </citation>
    <scope>NUCLEOTIDE SEQUENCE [LARGE SCALE GENOMIC DNA]</scope>
    <source>
        <strain evidence="2 3">GX26</strain>
    </source>
</reference>
<evidence type="ECO:0000256" key="1">
    <source>
        <dbReference type="SAM" id="Phobius"/>
    </source>
</evidence>
<keyword evidence="1" id="KW-1133">Transmembrane helix</keyword>
<dbReference type="EMBL" id="JBHSXN010000002">
    <property type="protein sequence ID" value="MFC6953934.1"/>
    <property type="molecule type" value="Genomic_DNA"/>
</dbReference>
<evidence type="ECO:0000313" key="3">
    <source>
        <dbReference type="Proteomes" id="UP001596395"/>
    </source>
</evidence>
<gene>
    <name evidence="2" type="ORF">ACFQGB_13770</name>
</gene>
<accession>A0ABD5VKG5</accession>
<dbReference type="AlphaFoldDB" id="A0ABD5VKG5"/>
<name>A0ABD5VKG5_9EURY</name>